<keyword evidence="17" id="KW-1185">Reference proteome</keyword>
<keyword evidence="5 13" id="KW-0812">Transmembrane</keyword>
<name>A0A5B7DT84_PORTR</name>
<dbReference type="Gene3D" id="3.40.190.10">
    <property type="entry name" value="Periplasmic binding protein-like II"/>
    <property type="match status" value="1"/>
</dbReference>
<feature type="transmembrane region" description="Helical" evidence="13">
    <location>
        <begin position="406"/>
        <end position="426"/>
    </location>
</feature>
<dbReference type="InterPro" id="IPR001320">
    <property type="entry name" value="Iontro_rcpt_C"/>
</dbReference>
<keyword evidence="4" id="KW-1003">Cell membrane</keyword>
<dbReference type="Proteomes" id="UP000324222">
    <property type="component" value="Unassembled WGS sequence"/>
</dbReference>
<evidence type="ECO:0000256" key="4">
    <source>
        <dbReference type="ARBA" id="ARBA00022475"/>
    </source>
</evidence>
<evidence type="ECO:0000256" key="5">
    <source>
        <dbReference type="ARBA" id="ARBA00022692"/>
    </source>
</evidence>
<evidence type="ECO:0000256" key="10">
    <source>
        <dbReference type="ARBA" id="ARBA00023180"/>
    </source>
</evidence>
<keyword evidence="12" id="KW-0407">Ion channel</keyword>
<comment type="subcellular location">
    <subcellularLocation>
        <location evidence="1">Cell membrane</location>
        <topology evidence="1">Multi-pass membrane protein</topology>
    </subcellularLocation>
</comment>
<dbReference type="InterPro" id="IPR019594">
    <property type="entry name" value="Glu/Gly-bd"/>
</dbReference>
<dbReference type="Gene3D" id="1.10.287.70">
    <property type="match status" value="1"/>
</dbReference>
<comment type="caution">
    <text evidence="16">The sequence shown here is derived from an EMBL/GenBank/DDBJ whole genome shotgun (WGS) entry which is preliminary data.</text>
</comment>
<sequence>MASSMKRPFFIVTYEEVSSQVIGSRQVIHVTYRTLIVPCSGVQWVPWTRVVPQQDGSVRITGPMGNVLDILSNNMQFEYVAKPFFSRKQFCYSYELIRSPEKIWGGPDENGKWNGMLGMLQREDAEFAVGPFTITPQRETICDMSVPLSGANKAMMMERPRLRTDMAGFLKAFTLEVLRWRCRPQVWLLTAMSMLAISCATIVLMKIEGRVFGHVVKNLYWHTILWVIKSFAQEGSLWLPPYDTGRVLVTTWLLASLVFMSSYSGILTAMLTLPRVTIPIDSLADLVAQDDLPWKLEGGTSLHQYFREAKSGVQLEVYQRLGGTFKDCWEARHEVVDGKYVALCDDTTIIKVMAWDFGIRMMTEAGLVQHWLNEEIGSVPQCLRPPSADRSDGIAALNFEAFSGPLLVLGGGFWLAVISFVLEVLIGRFSDGTTN</sequence>
<dbReference type="Pfam" id="PF00060">
    <property type="entry name" value="Lig_chan"/>
    <property type="match status" value="1"/>
</dbReference>
<feature type="domain" description="Ionotropic glutamate receptor C-terminal" evidence="14">
    <location>
        <begin position="185"/>
        <end position="413"/>
    </location>
</feature>
<comment type="similarity">
    <text evidence="2">Belongs to the glutamate-gated ion channel (TC 1.A.10.1) family.</text>
</comment>
<evidence type="ECO:0000313" key="17">
    <source>
        <dbReference type="Proteomes" id="UP000324222"/>
    </source>
</evidence>
<reference evidence="16 17" key="1">
    <citation type="submission" date="2019-05" db="EMBL/GenBank/DDBJ databases">
        <title>Another draft genome of Portunus trituberculatus and its Hox gene families provides insights of decapod evolution.</title>
        <authorList>
            <person name="Jeong J.-H."/>
            <person name="Song I."/>
            <person name="Kim S."/>
            <person name="Choi T."/>
            <person name="Kim D."/>
            <person name="Ryu S."/>
            <person name="Kim W."/>
        </authorList>
    </citation>
    <scope>NUCLEOTIDE SEQUENCE [LARGE SCALE GENOMIC DNA]</scope>
    <source>
        <tissue evidence="16">Muscle</tissue>
    </source>
</reference>
<feature type="transmembrane region" description="Helical" evidence="13">
    <location>
        <begin position="251"/>
        <end position="273"/>
    </location>
</feature>
<keyword evidence="7" id="KW-0406">Ion transport</keyword>
<dbReference type="OrthoDB" id="6117597at2759"/>
<evidence type="ECO:0000313" key="16">
    <source>
        <dbReference type="EMBL" id="MPC24166.1"/>
    </source>
</evidence>
<evidence type="ECO:0000256" key="2">
    <source>
        <dbReference type="ARBA" id="ARBA00008685"/>
    </source>
</evidence>
<evidence type="ECO:0000256" key="11">
    <source>
        <dbReference type="ARBA" id="ARBA00023286"/>
    </source>
</evidence>
<gene>
    <name evidence="16" type="primary">glr-2_5</name>
    <name evidence="16" type="ORF">E2C01_017242</name>
</gene>
<keyword evidence="6 13" id="KW-1133">Transmembrane helix</keyword>
<evidence type="ECO:0000256" key="1">
    <source>
        <dbReference type="ARBA" id="ARBA00004651"/>
    </source>
</evidence>
<evidence type="ECO:0000256" key="7">
    <source>
        <dbReference type="ARBA" id="ARBA00023065"/>
    </source>
</evidence>
<keyword evidence="10" id="KW-0325">Glycoprotein</keyword>
<dbReference type="Pfam" id="PF10613">
    <property type="entry name" value="Lig_chan-Glu_bd"/>
    <property type="match status" value="1"/>
</dbReference>
<evidence type="ECO:0000256" key="12">
    <source>
        <dbReference type="ARBA" id="ARBA00023303"/>
    </source>
</evidence>
<keyword evidence="8 13" id="KW-0472">Membrane</keyword>
<dbReference type="GO" id="GO:0015276">
    <property type="term" value="F:ligand-gated monoatomic ion channel activity"/>
    <property type="evidence" value="ECO:0007669"/>
    <property type="project" value="InterPro"/>
</dbReference>
<evidence type="ECO:0000256" key="6">
    <source>
        <dbReference type="ARBA" id="ARBA00022989"/>
    </source>
</evidence>
<evidence type="ECO:0000256" key="3">
    <source>
        <dbReference type="ARBA" id="ARBA00022448"/>
    </source>
</evidence>
<proteinExistence type="inferred from homology"/>
<organism evidence="16 17">
    <name type="scientific">Portunus trituberculatus</name>
    <name type="common">Swimming crab</name>
    <name type="synonym">Neptunus trituberculatus</name>
    <dbReference type="NCBI Taxonomy" id="210409"/>
    <lineage>
        <taxon>Eukaryota</taxon>
        <taxon>Metazoa</taxon>
        <taxon>Ecdysozoa</taxon>
        <taxon>Arthropoda</taxon>
        <taxon>Crustacea</taxon>
        <taxon>Multicrustacea</taxon>
        <taxon>Malacostraca</taxon>
        <taxon>Eumalacostraca</taxon>
        <taxon>Eucarida</taxon>
        <taxon>Decapoda</taxon>
        <taxon>Pleocyemata</taxon>
        <taxon>Brachyura</taxon>
        <taxon>Eubrachyura</taxon>
        <taxon>Portunoidea</taxon>
        <taxon>Portunidae</taxon>
        <taxon>Portuninae</taxon>
        <taxon>Portunus</taxon>
    </lineage>
</organism>
<keyword evidence="9 16" id="KW-0675">Receptor</keyword>
<keyword evidence="3" id="KW-0813">Transport</keyword>
<dbReference type="EMBL" id="VSRR010001296">
    <property type="protein sequence ID" value="MPC24166.1"/>
    <property type="molecule type" value="Genomic_DNA"/>
</dbReference>
<feature type="domain" description="Ionotropic glutamate receptor L-glutamate and glycine-binding" evidence="15">
    <location>
        <begin position="89"/>
        <end position="160"/>
    </location>
</feature>
<dbReference type="PANTHER" id="PTHR42643:SF24">
    <property type="entry name" value="IONOTROPIC RECEPTOR 60A"/>
    <property type="match status" value="1"/>
</dbReference>
<evidence type="ECO:0000256" key="8">
    <source>
        <dbReference type="ARBA" id="ARBA00023136"/>
    </source>
</evidence>
<protein>
    <submittedName>
        <fullName evidence="16">Glutamate receptor 2</fullName>
    </submittedName>
</protein>
<dbReference type="GO" id="GO:0050906">
    <property type="term" value="P:detection of stimulus involved in sensory perception"/>
    <property type="evidence" value="ECO:0007669"/>
    <property type="project" value="UniProtKB-ARBA"/>
</dbReference>
<dbReference type="SUPFAM" id="SSF53850">
    <property type="entry name" value="Periplasmic binding protein-like II"/>
    <property type="match status" value="1"/>
</dbReference>
<dbReference type="PANTHER" id="PTHR42643">
    <property type="entry name" value="IONOTROPIC RECEPTOR 20A-RELATED"/>
    <property type="match status" value="1"/>
</dbReference>
<keyword evidence="11" id="KW-1071">Ligand-gated ion channel</keyword>
<dbReference type="AlphaFoldDB" id="A0A5B7DT84"/>
<dbReference type="GO" id="GO:0005886">
    <property type="term" value="C:plasma membrane"/>
    <property type="evidence" value="ECO:0007669"/>
    <property type="project" value="UniProtKB-SubCell"/>
</dbReference>
<dbReference type="InterPro" id="IPR052192">
    <property type="entry name" value="Insect_Ionotropic_Sensory_Rcpt"/>
</dbReference>
<evidence type="ECO:0000256" key="13">
    <source>
        <dbReference type="SAM" id="Phobius"/>
    </source>
</evidence>
<evidence type="ECO:0000256" key="9">
    <source>
        <dbReference type="ARBA" id="ARBA00023170"/>
    </source>
</evidence>
<feature type="transmembrane region" description="Helical" evidence="13">
    <location>
        <begin position="186"/>
        <end position="207"/>
    </location>
</feature>
<evidence type="ECO:0000259" key="15">
    <source>
        <dbReference type="Pfam" id="PF10613"/>
    </source>
</evidence>
<evidence type="ECO:0000259" key="14">
    <source>
        <dbReference type="Pfam" id="PF00060"/>
    </source>
</evidence>
<accession>A0A5B7DT84</accession>